<dbReference type="AlphaFoldDB" id="A0A4U5JJY2"/>
<dbReference type="InterPro" id="IPR020476">
    <property type="entry name" value="Nudix_hydrolase"/>
</dbReference>
<dbReference type="CDD" id="cd02883">
    <property type="entry name" value="NUDIX_Hydrolase"/>
    <property type="match status" value="1"/>
</dbReference>
<evidence type="ECO:0000256" key="2">
    <source>
        <dbReference type="ARBA" id="ARBA00022801"/>
    </source>
</evidence>
<sequence>MTSVDGLWFLADEAAQRAEQAYHRTTDSYGETYLERTYEKYVSRDRFRTLANRIRHSGTPYGAHTLVHRENGELLLVRHEGVDLWVLPGGGVDGSESLRETAKRELEEEAGIEAAYRGLAMLNRVEISCQGCTTWGVLPIFRAVAETTTTVVADPDEEISAARWFDPGQLPEDTRDREDLIAAARAVA</sequence>
<dbReference type="Proteomes" id="UP000308037">
    <property type="component" value="Unassembled WGS sequence"/>
</dbReference>
<dbReference type="GO" id="GO:0016787">
    <property type="term" value="F:hydrolase activity"/>
    <property type="evidence" value="ECO:0007669"/>
    <property type="project" value="UniProtKB-KW"/>
</dbReference>
<reference evidence="4 5" key="1">
    <citation type="submission" date="2019-04" db="EMBL/GenBank/DDBJ databases">
        <title>Natronomonas sp. F20-122 a newhaloarchaeon isolated from a saline saltern of Isla Bacuta, Huelva, Spain.</title>
        <authorList>
            <person name="Duran-Viseras A."/>
            <person name="Sanchez-Porro C."/>
            <person name="Ventosa A."/>
        </authorList>
    </citation>
    <scope>NUCLEOTIDE SEQUENCE [LARGE SCALE GENOMIC DNA]</scope>
    <source>
        <strain evidence="4 5">F20-122</strain>
    </source>
</reference>
<dbReference type="PANTHER" id="PTHR43046:SF16">
    <property type="entry name" value="ADP-RIBOSE PYROPHOSPHATASE YJHB-RELATED"/>
    <property type="match status" value="1"/>
</dbReference>
<dbReference type="RefSeq" id="WP_137276365.1">
    <property type="nucleotide sequence ID" value="NZ_QKNX01000002.1"/>
</dbReference>
<keyword evidence="2" id="KW-0378">Hydrolase</keyword>
<dbReference type="InterPro" id="IPR015797">
    <property type="entry name" value="NUDIX_hydrolase-like_dom_sf"/>
</dbReference>
<dbReference type="PROSITE" id="PS51462">
    <property type="entry name" value="NUDIX"/>
    <property type="match status" value="1"/>
</dbReference>
<proteinExistence type="predicted"/>
<protein>
    <submittedName>
        <fullName evidence="4">NUDIX domain-containing protein</fullName>
    </submittedName>
</protein>
<dbReference type="SUPFAM" id="SSF55811">
    <property type="entry name" value="Nudix"/>
    <property type="match status" value="1"/>
</dbReference>
<gene>
    <name evidence="4" type="ORF">DM868_08170</name>
</gene>
<evidence type="ECO:0000256" key="1">
    <source>
        <dbReference type="ARBA" id="ARBA00001946"/>
    </source>
</evidence>
<keyword evidence="5" id="KW-1185">Reference proteome</keyword>
<dbReference type="InterPro" id="IPR020084">
    <property type="entry name" value="NUDIX_hydrolase_CS"/>
</dbReference>
<dbReference type="PANTHER" id="PTHR43046">
    <property type="entry name" value="GDP-MANNOSE MANNOSYL HYDROLASE"/>
    <property type="match status" value="1"/>
</dbReference>
<dbReference type="PROSITE" id="PS00893">
    <property type="entry name" value="NUDIX_BOX"/>
    <property type="match status" value="1"/>
</dbReference>
<evidence type="ECO:0000259" key="3">
    <source>
        <dbReference type="PROSITE" id="PS51462"/>
    </source>
</evidence>
<evidence type="ECO:0000313" key="5">
    <source>
        <dbReference type="Proteomes" id="UP000308037"/>
    </source>
</evidence>
<dbReference type="Gene3D" id="3.90.79.10">
    <property type="entry name" value="Nucleoside Triphosphate Pyrophosphohydrolase"/>
    <property type="match status" value="1"/>
</dbReference>
<evidence type="ECO:0000313" key="4">
    <source>
        <dbReference type="EMBL" id="TKR26449.1"/>
    </source>
</evidence>
<organism evidence="4 5">
    <name type="scientific">Natronomonas salsuginis</name>
    <dbReference type="NCBI Taxonomy" id="2217661"/>
    <lineage>
        <taxon>Archaea</taxon>
        <taxon>Methanobacteriati</taxon>
        <taxon>Methanobacteriota</taxon>
        <taxon>Stenosarchaea group</taxon>
        <taxon>Halobacteria</taxon>
        <taxon>Halobacteriales</taxon>
        <taxon>Natronomonadaceae</taxon>
        <taxon>Natronomonas</taxon>
    </lineage>
</organism>
<dbReference type="InterPro" id="IPR000086">
    <property type="entry name" value="NUDIX_hydrolase_dom"/>
</dbReference>
<dbReference type="PRINTS" id="PR00502">
    <property type="entry name" value="NUDIXFAMILY"/>
</dbReference>
<accession>A0A4U5JJY2</accession>
<comment type="cofactor">
    <cofactor evidence="1">
        <name>Mg(2+)</name>
        <dbReference type="ChEBI" id="CHEBI:18420"/>
    </cofactor>
</comment>
<feature type="domain" description="Nudix hydrolase" evidence="3">
    <location>
        <begin position="58"/>
        <end position="187"/>
    </location>
</feature>
<comment type="caution">
    <text evidence="4">The sequence shown here is derived from an EMBL/GenBank/DDBJ whole genome shotgun (WGS) entry which is preliminary data.</text>
</comment>
<dbReference type="OrthoDB" id="346422at2157"/>
<dbReference type="EMBL" id="QKNX01000002">
    <property type="protein sequence ID" value="TKR26449.1"/>
    <property type="molecule type" value="Genomic_DNA"/>
</dbReference>
<name>A0A4U5JJY2_9EURY</name>
<dbReference type="Pfam" id="PF00293">
    <property type="entry name" value="NUDIX"/>
    <property type="match status" value="1"/>
</dbReference>